<comment type="catalytic activity">
    <reaction evidence="7">
        <text>L-methionyl-[protein] + [thioredoxin]-disulfide + H2O = L-methionyl-(R)-S-oxide-[protein] + [thioredoxin]-dithiol</text>
        <dbReference type="Rhea" id="RHEA:24164"/>
        <dbReference type="Rhea" id="RHEA-COMP:10698"/>
        <dbReference type="Rhea" id="RHEA-COMP:10700"/>
        <dbReference type="Rhea" id="RHEA-COMP:12313"/>
        <dbReference type="Rhea" id="RHEA-COMP:12314"/>
        <dbReference type="ChEBI" id="CHEBI:15377"/>
        <dbReference type="ChEBI" id="CHEBI:16044"/>
        <dbReference type="ChEBI" id="CHEBI:29950"/>
        <dbReference type="ChEBI" id="CHEBI:45764"/>
        <dbReference type="ChEBI" id="CHEBI:50058"/>
        <dbReference type="EC" id="1.8.4.12"/>
    </reaction>
</comment>
<protein>
    <recommendedName>
        <fullName evidence="3">peptide-methionine (R)-S-oxide reductase</fullName>
        <ecNumber evidence="3">1.8.4.12</ecNumber>
    </recommendedName>
</protein>
<keyword evidence="6" id="KW-0560">Oxidoreductase</keyword>
<name>A0A158GSS9_9BURK</name>
<keyword evidence="11" id="KW-1185">Reference proteome</keyword>
<evidence type="ECO:0000256" key="7">
    <source>
        <dbReference type="ARBA" id="ARBA00048488"/>
    </source>
</evidence>
<dbReference type="GO" id="GO:0006979">
    <property type="term" value="P:response to oxidative stress"/>
    <property type="evidence" value="ECO:0007669"/>
    <property type="project" value="InterPro"/>
</dbReference>
<evidence type="ECO:0000256" key="3">
    <source>
        <dbReference type="ARBA" id="ARBA00012499"/>
    </source>
</evidence>
<keyword evidence="4" id="KW-0479">Metal-binding</keyword>
<dbReference type="InterPro" id="IPR002579">
    <property type="entry name" value="Met_Sox_Rdtase_MsrB_dom"/>
</dbReference>
<organism evidence="10 11">
    <name type="scientific">Caballeronia humi</name>
    <dbReference type="NCBI Taxonomy" id="326474"/>
    <lineage>
        <taxon>Bacteria</taxon>
        <taxon>Pseudomonadati</taxon>
        <taxon>Pseudomonadota</taxon>
        <taxon>Betaproteobacteria</taxon>
        <taxon>Burkholderiales</taxon>
        <taxon>Burkholderiaceae</taxon>
        <taxon>Caballeronia</taxon>
    </lineage>
</organism>
<comment type="caution">
    <text evidence="10">The sequence shown here is derived from an EMBL/GenBank/DDBJ whole genome shotgun (WGS) entry which is preliminary data.</text>
</comment>
<dbReference type="InterPro" id="IPR011057">
    <property type="entry name" value="Mss4-like_sf"/>
</dbReference>
<dbReference type="GO" id="GO:0046872">
    <property type="term" value="F:metal ion binding"/>
    <property type="evidence" value="ECO:0007669"/>
    <property type="project" value="UniProtKB-KW"/>
</dbReference>
<accession>A0A158GSS9</accession>
<feature type="chain" id="PRO_5011112645" description="peptide-methionine (R)-S-oxide reductase" evidence="8">
    <location>
        <begin position="24"/>
        <end position="178"/>
    </location>
</feature>
<dbReference type="InterPro" id="IPR028427">
    <property type="entry name" value="Met_Sox_Rdtase_MsrB"/>
</dbReference>
<evidence type="ECO:0000256" key="2">
    <source>
        <dbReference type="ARBA" id="ARBA00007174"/>
    </source>
</evidence>
<evidence type="ECO:0000256" key="6">
    <source>
        <dbReference type="ARBA" id="ARBA00023002"/>
    </source>
</evidence>
<dbReference type="PROSITE" id="PS51790">
    <property type="entry name" value="MSRB"/>
    <property type="match status" value="1"/>
</dbReference>
<evidence type="ECO:0000313" key="11">
    <source>
        <dbReference type="Proteomes" id="UP000054977"/>
    </source>
</evidence>
<dbReference type="GO" id="GO:0033743">
    <property type="term" value="F:peptide-methionine (R)-S-oxide reductase activity"/>
    <property type="evidence" value="ECO:0007669"/>
    <property type="project" value="UniProtKB-EC"/>
</dbReference>
<feature type="signal peptide" evidence="8">
    <location>
        <begin position="1"/>
        <end position="23"/>
    </location>
</feature>
<sequence length="178" mass="19446">MDWRIFRVTIMKGTKRSFLGALAATVAGGTASWRGVGSASAQTSAATSYEITRSESEWRKLLTPAQYKVLRQENTERPFTSPLNDEHRAGLFACAGCGLDLFSSRTKFESGTGWPSFWQPLDGAVATRTDASFGMERNEVHCRRCGGHLGHVFDDGPKPTGLRYCMNGVAMTFVPTAV</sequence>
<evidence type="ECO:0000259" key="9">
    <source>
        <dbReference type="PROSITE" id="PS51790"/>
    </source>
</evidence>
<dbReference type="STRING" id="326474.AWB65_02464"/>
<dbReference type="PANTHER" id="PTHR10173">
    <property type="entry name" value="METHIONINE SULFOXIDE REDUCTASE"/>
    <property type="match status" value="1"/>
</dbReference>
<evidence type="ECO:0000313" key="10">
    <source>
        <dbReference type="EMBL" id="SAL35102.1"/>
    </source>
</evidence>
<dbReference type="Gene3D" id="2.170.150.20">
    <property type="entry name" value="Peptide methionine sulfoxide reductase"/>
    <property type="match status" value="1"/>
</dbReference>
<dbReference type="GO" id="GO:0005737">
    <property type="term" value="C:cytoplasm"/>
    <property type="evidence" value="ECO:0007669"/>
    <property type="project" value="TreeGrafter"/>
</dbReference>
<gene>
    <name evidence="10" type="ORF">AWB65_02464</name>
</gene>
<dbReference type="GO" id="GO:0030091">
    <property type="term" value="P:protein repair"/>
    <property type="evidence" value="ECO:0007669"/>
    <property type="project" value="InterPro"/>
</dbReference>
<keyword evidence="8" id="KW-0732">Signal</keyword>
<feature type="domain" description="MsrB" evidence="9">
    <location>
        <begin position="55"/>
        <end position="176"/>
    </location>
</feature>
<dbReference type="Proteomes" id="UP000054977">
    <property type="component" value="Unassembled WGS sequence"/>
</dbReference>
<comment type="similarity">
    <text evidence="2">Belongs to the MsrB Met sulfoxide reductase family.</text>
</comment>
<dbReference type="NCBIfam" id="TIGR00357">
    <property type="entry name" value="peptide-methionine (R)-S-oxide reductase MsrB"/>
    <property type="match status" value="1"/>
</dbReference>
<dbReference type="EC" id="1.8.4.12" evidence="3"/>
<evidence type="ECO:0000256" key="5">
    <source>
        <dbReference type="ARBA" id="ARBA00022833"/>
    </source>
</evidence>
<evidence type="ECO:0000256" key="1">
    <source>
        <dbReference type="ARBA" id="ARBA00001947"/>
    </source>
</evidence>
<evidence type="ECO:0000256" key="4">
    <source>
        <dbReference type="ARBA" id="ARBA00022723"/>
    </source>
</evidence>
<dbReference type="PANTHER" id="PTHR10173:SF57">
    <property type="entry name" value="PEPTIDE-METHIONINE (R)-S-OXIDE REDUCTASE"/>
    <property type="match status" value="1"/>
</dbReference>
<dbReference type="FunFam" id="2.170.150.20:FF:000001">
    <property type="entry name" value="Peptide methionine sulfoxide reductase MsrB"/>
    <property type="match status" value="1"/>
</dbReference>
<reference evidence="10" key="1">
    <citation type="submission" date="2016-01" db="EMBL/GenBank/DDBJ databases">
        <authorList>
            <person name="Peeters C."/>
        </authorList>
    </citation>
    <scope>NUCLEOTIDE SEQUENCE [LARGE SCALE GENOMIC DNA]</scope>
    <source>
        <strain evidence="10">LMG 22934</strain>
    </source>
</reference>
<evidence type="ECO:0000256" key="8">
    <source>
        <dbReference type="SAM" id="SignalP"/>
    </source>
</evidence>
<comment type="cofactor">
    <cofactor evidence="1">
        <name>Zn(2+)</name>
        <dbReference type="ChEBI" id="CHEBI:29105"/>
    </cofactor>
</comment>
<dbReference type="SUPFAM" id="SSF51316">
    <property type="entry name" value="Mss4-like"/>
    <property type="match status" value="1"/>
</dbReference>
<keyword evidence="5" id="KW-0862">Zinc</keyword>
<dbReference type="Pfam" id="PF01641">
    <property type="entry name" value="SelR"/>
    <property type="match status" value="1"/>
</dbReference>
<dbReference type="EMBL" id="FCNW02000009">
    <property type="protein sequence ID" value="SAL35102.1"/>
    <property type="molecule type" value="Genomic_DNA"/>
</dbReference>
<proteinExistence type="inferred from homology"/>
<dbReference type="AlphaFoldDB" id="A0A158GSS9"/>